<protein>
    <submittedName>
        <fullName evidence="2">Uncharacterized protein</fullName>
    </submittedName>
</protein>
<name>A0ABV9RJD1_9PSEU</name>
<proteinExistence type="predicted"/>
<dbReference type="RefSeq" id="WP_274190824.1">
    <property type="nucleotide sequence ID" value="NZ_BAABHN010000039.1"/>
</dbReference>
<comment type="caution">
    <text evidence="2">The sequence shown here is derived from an EMBL/GenBank/DDBJ whole genome shotgun (WGS) entry which is preliminary data.</text>
</comment>
<organism evidence="2 3">
    <name type="scientific">Actinomycetospora chibensis</name>
    <dbReference type="NCBI Taxonomy" id="663606"/>
    <lineage>
        <taxon>Bacteria</taxon>
        <taxon>Bacillati</taxon>
        <taxon>Actinomycetota</taxon>
        <taxon>Actinomycetes</taxon>
        <taxon>Pseudonocardiales</taxon>
        <taxon>Pseudonocardiaceae</taxon>
        <taxon>Actinomycetospora</taxon>
    </lineage>
</organism>
<evidence type="ECO:0000256" key="1">
    <source>
        <dbReference type="SAM" id="MobiDB-lite"/>
    </source>
</evidence>
<evidence type="ECO:0000313" key="3">
    <source>
        <dbReference type="Proteomes" id="UP001595909"/>
    </source>
</evidence>
<feature type="region of interest" description="Disordered" evidence="1">
    <location>
        <begin position="113"/>
        <end position="139"/>
    </location>
</feature>
<reference evidence="3" key="1">
    <citation type="journal article" date="2019" name="Int. J. Syst. Evol. Microbiol.">
        <title>The Global Catalogue of Microorganisms (GCM) 10K type strain sequencing project: providing services to taxonomists for standard genome sequencing and annotation.</title>
        <authorList>
            <consortium name="The Broad Institute Genomics Platform"/>
            <consortium name="The Broad Institute Genome Sequencing Center for Infectious Disease"/>
            <person name="Wu L."/>
            <person name="Ma J."/>
        </authorList>
    </citation>
    <scope>NUCLEOTIDE SEQUENCE [LARGE SCALE GENOMIC DNA]</scope>
    <source>
        <strain evidence="3">CCUG 50347</strain>
    </source>
</reference>
<accession>A0ABV9RJD1</accession>
<sequence length="139" mass="14903">MYELHAPISEARMMAIATGHAQTLERWEDGPNGRRSSGQPLIDEATGAPVRIYDCLFDTGRDGRPELHGVRIVSHEAPELAPYTEVTFDDLSARVRPARNGAKGIEVSFSATAIRPASAAATDSTRPARKATSDETAAA</sequence>
<dbReference type="Proteomes" id="UP001595909">
    <property type="component" value="Unassembled WGS sequence"/>
</dbReference>
<dbReference type="EMBL" id="JBHSIM010000039">
    <property type="protein sequence ID" value="MFC4834326.1"/>
    <property type="molecule type" value="Genomic_DNA"/>
</dbReference>
<feature type="compositionally biased region" description="Low complexity" evidence="1">
    <location>
        <begin position="113"/>
        <end position="122"/>
    </location>
</feature>
<evidence type="ECO:0000313" key="2">
    <source>
        <dbReference type="EMBL" id="MFC4834326.1"/>
    </source>
</evidence>
<gene>
    <name evidence="2" type="ORF">ACFPEL_18055</name>
</gene>
<keyword evidence="3" id="KW-1185">Reference proteome</keyword>